<keyword evidence="2" id="KW-0521">NADP</keyword>
<keyword evidence="3" id="KW-0560">Oxidoreductase</keyword>
<reference evidence="5" key="1">
    <citation type="submission" date="2022-10" db="EMBL/GenBank/DDBJ databases">
        <title>Culturing micro-colonial fungi from biological soil crusts in the Mojave desert and describing Neophaeococcomyces mojavensis, and introducing the new genera and species Taxawa tesnikishii.</title>
        <authorList>
            <person name="Kurbessoian T."/>
            <person name="Stajich J.E."/>
        </authorList>
    </citation>
    <scope>NUCLEOTIDE SEQUENCE</scope>
    <source>
        <strain evidence="5">TK_41</strain>
    </source>
</reference>
<dbReference type="PRINTS" id="PR00081">
    <property type="entry name" value="GDHRDH"/>
</dbReference>
<dbReference type="PANTHER" id="PTHR24322">
    <property type="entry name" value="PKSB"/>
    <property type="match status" value="1"/>
</dbReference>
<evidence type="ECO:0000313" key="5">
    <source>
        <dbReference type="EMBL" id="KAJ9612002.1"/>
    </source>
</evidence>
<dbReference type="PANTHER" id="PTHR24322:SF736">
    <property type="entry name" value="RETINOL DEHYDROGENASE 10"/>
    <property type="match status" value="1"/>
</dbReference>
<evidence type="ECO:0008006" key="7">
    <source>
        <dbReference type="Google" id="ProtNLM"/>
    </source>
</evidence>
<comment type="similarity">
    <text evidence="1 4">Belongs to the short-chain dehydrogenases/reductases (SDR) family.</text>
</comment>
<sequence>MSSIFQVPREGITLEFLFRPVHHILLQPLIPAILLAISYRNPKDFESAVSTIAKDIVRPGTVSLFLKVLLAFSTLYRLDTYLSRRVLNNWVTDSTWDWKREVVLVTGGCSGIGKEIVQLFSEKNILTVVIDVNPPKHQKVAAKIRKEIGEPTVLINNAGVATMKLILDETEEQVQRTFEVNISAHFKMVKEFLPHMIKTNHGHIVTTASIASYATWASNTSYSATKAAVLAFHEGLAQELRARYNANKVRTTVVQPVTARTPPSDPIVKGLESRQFLLDPGTVAEAVVNQVLKGEGAQLILPTRYGFVSSMRAWPSWMQENARSEGANEIQNPN</sequence>
<dbReference type="InterPro" id="IPR002347">
    <property type="entry name" value="SDR_fam"/>
</dbReference>
<keyword evidence="6" id="KW-1185">Reference proteome</keyword>
<dbReference type="Gene3D" id="3.40.50.720">
    <property type="entry name" value="NAD(P)-binding Rossmann-like Domain"/>
    <property type="match status" value="1"/>
</dbReference>
<dbReference type="AlphaFoldDB" id="A0AA38XEN3"/>
<dbReference type="Proteomes" id="UP001172673">
    <property type="component" value="Unassembled WGS sequence"/>
</dbReference>
<proteinExistence type="inferred from homology"/>
<dbReference type="InterPro" id="IPR036291">
    <property type="entry name" value="NAD(P)-bd_dom_sf"/>
</dbReference>
<dbReference type="PRINTS" id="PR00080">
    <property type="entry name" value="SDRFAMILY"/>
</dbReference>
<protein>
    <recommendedName>
        <fullName evidence="7">NAD(P)-binding protein</fullName>
    </recommendedName>
</protein>
<accession>A0AA38XEN3</accession>
<evidence type="ECO:0000256" key="2">
    <source>
        <dbReference type="ARBA" id="ARBA00022857"/>
    </source>
</evidence>
<evidence type="ECO:0000313" key="6">
    <source>
        <dbReference type="Proteomes" id="UP001172673"/>
    </source>
</evidence>
<name>A0AA38XEN3_9EURO</name>
<comment type="caution">
    <text evidence="5">The sequence shown here is derived from an EMBL/GenBank/DDBJ whole genome shotgun (WGS) entry which is preliminary data.</text>
</comment>
<dbReference type="SUPFAM" id="SSF51735">
    <property type="entry name" value="NAD(P)-binding Rossmann-fold domains"/>
    <property type="match status" value="1"/>
</dbReference>
<organism evidence="5 6">
    <name type="scientific">Cladophialophora chaetospira</name>
    <dbReference type="NCBI Taxonomy" id="386627"/>
    <lineage>
        <taxon>Eukaryota</taxon>
        <taxon>Fungi</taxon>
        <taxon>Dikarya</taxon>
        <taxon>Ascomycota</taxon>
        <taxon>Pezizomycotina</taxon>
        <taxon>Eurotiomycetes</taxon>
        <taxon>Chaetothyriomycetidae</taxon>
        <taxon>Chaetothyriales</taxon>
        <taxon>Herpotrichiellaceae</taxon>
        <taxon>Cladophialophora</taxon>
    </lineage>
</organism>
<dbReference type="PROSITE" id="PS00061">
    <property type="entry name" value="ADH_SHORT"/>
    <property type="match status" value="1"/>
</dbReference>
<dbReference type="EMBL" id="JAPDRK010000005">
    <property type="protein sequence ID" value="KAJ9612002.1"/>
    <property type="molecule type" value="Genomic_DNA"/>
</dbReference>
<gene>
    <name evidence="5" type="ORF">H2200_003597</name>
</gene>
<evidence type="ECO:0000256" key="4">
    <source>
        <dbReference type="RuleBase" id="RU000363"/>
    </source>
</evidence>
<evidence type="ECO:0000256" key="3">
    <source>
        <dbReference type="ARBA" id="ARBA00023002"/>
    </source>
</evidence>
<dbReference type="GO" id="GO:0016616">
    <property type="term" value="F:oxidoreductase activity, acting on the CH-OH group of donors, NAD or NADP as acceptor"/>
    <property type="evidence" value="ECO:0007669"/>
    <property type="project" value="TreeGrafter"/>
</dbReference>
<dbReference type="Pfam" id="PF00106">
    <property type="entry name" value="adh_short"/>
    <property type="match status" value="1"/>
</dbReference>
<dbReference type="InterPro" id="IPR020904">
    <property type="entry name" value="Sc_DH/Rdtase_CS"/>
</dbReference>
<evidence type="ECO:0000256" key="1">
    <source>
        <dbReference type="ARBA" id="ARBA00006484"/>
    </source>
</evidence>